<sequence>MSVRRRRFCVFPLTFALLLGVSFSAGAAAVPVESTGSRAQDAVDEWLSAFNANSLQALQAFADRYAKRTGSGPQDYLEFRASNGPMKVLEVRSNTPEKAEVLVLGEDSERAMLLTAEMDPAAPRHVKVFQLEGVPTPPQFQPVRMELPALLAQSTARLNALQASDSLSGAVLVAHDGRVLLQWQGGLANRAQRVPVDAQTQFRLASSNKMFTAVAILQLAEAGRLALDDTIGRRLPDYPNKTVAGTVTIRQLLSHTGGLGDFFGDDFERFAASLKTHSDYVQRFAKDAPQFAAGSQDGYSNYGFIVLGRIIEAVSGQTYYDYVNDHVLRAADMTETGFEPESVDVPHRASGYTQVKGQWIGETKSLPWRGTAAGGGYSTAGDMLKFAEALRTGKLVSPVWLQQATRPQNHKGWYGYGFMVQGEGRQRQFGHEGGAPGSNSAIVVMPEQGYVLVGLANVDPDAVGNVINYIARRVPL</sequence>
<accession>A0AA38Y341</accession>
<comment type="caution">
    <text evidence="6">The sequence shown here is derived from an EMBL/GenBank/DDBJ whole genome shotgun (WGS) entry which is preliminary data.</text>
</comment>
<feature type="chain" id="PRO_5041397856" description="Beta-lactamase-related domain-containing protein" evidence="4">
    <location>
        <begin position="30"/>
        <end position="476"/>
    </location>
</feature>
<gene>
    <name evidence="6" type="ORF">H2204_007249</name>
</gene>
<protein>
    <recommendedName>
        <fullName evidence="5">Beta-lactamase-related domain-containing protein</fullName>
    </recommendedName>
</protein>
<dbReference type="InterPro" id="IPR050491">
    <property type="entry name" value="AmpC-like"/>
</dbReference>
<evidence type="ECO:0000256" key="2">
    <source>
        <dbReference type="ARBA" id="ARBA00023136"/>
    </source>
</evidence>
<dbReference type="GO" id="GO:0016020">
    <property type="term" value="C:membrane"/>
    <property type="evidence" value="ECO:0007669"/>
    <property type="project" value="UniProtKB-SubCell"/>
</dbReference>
<feature type="domain" description="Beta-lactamase-related" evidence="5">
    <location>
        <begin position="165"/>
        <end position="464"/>
    </location>
</feature>
<evidence type="ECO:0000256" key="1">
    <source>
        <dbReference type="ARBA" id="ARBA00004370"/>
    </source>
</evidence>
<evidence type="ECO:0000256" key="4">
    <source>
        <dbReference type="SAM" id="SignalP"/>
    </source>
</evidence>
<dbReference type="InterPro" id="IPR012338">
    <property type="entry name" value="Beta-lactam/transpept-like"/>
</dbReference>
<dbReference type="AlphaFoldDB" id="A0AA38Y341"/>
<name>A0AA38Y341_9EURO</name>
<evidence type="ECO:0000256" key="3">
    <source>
        <dbReference type="ARBA" id="ARBA00038215"/>
    </source>
</evidence>
<evidence type="ECO:0000313" key="6">
    <source>
        <dbReference type="EMBL" id="KAJ9633104.1"/>
    </source>
</evidence>
<dbReference type="InterPro" id="IPR001466">
    <property type="entry name" value="Beta-lactam-related"/>
</dbReference>
<comment type="similarity">
    <text evidence="3">Belongs to the peptidase S12 family.</text>
</comment>
<dbReference type="Gene3D" id="3.40.710.10">
    <property type="entry name" value="DD-peptidase/beta-lactamase superfamily"/>
    <property type="match status" value="1"/>
</dbReference>
<proteinExistence type="inferred from homology"/>
<keyword evidence="4" id="KW-0732">Signal</keyword>
<reference evidence="6" key="1">
    <citation type="submission" date="2022-10" db="EMBL/GenBank/DDBJ databases">
        <title>Culturing micro-colonial fungi from biological soil crusts in the Mojave desert and describing Neophaeococcomyces mojavensis, and introducing the new genera and species Taxawa tesnikishii.</title>
        <authorList>
            <person name="Kurbessoian T."/>
            <person name="Stajich J.E."/>
        </authorList>
    </citation>
    <scope>NUCLEOTIDE SEQUENCE</scope>
    <source>
        <strain evidence="6">TK_35</strain>
    </source>
</reference>
<dbReference type="Pfam" id="PF00144">
    <property type="entry name" value="Beta-lactamase"/>
    <property type="match status" value="1"/>
</dbReference>
<dbReference type="PANTHER" id="PTHR46825">
    <property type="entry name" value="D-ALANYL-D-ALANINE-CARBOXYPEPTIDASE/ENDOPEPTIDASE AMPH"/>
    <property type="match status" value="1"/>
</dbReference>
<feature type="signal peptide" evidence="4">
    <location>
        <begin position="1"/>
        <end position="29"/>
    </location>
</feature>
<dbReference type="EMBL" id="JAPDRN010000049">
    <property type="protein sequence ID" value="KAJ9633104.1"/>
    <property type="molecule type" value="Genomic_DNA"/>
</dbReference>
<comment type="subcellular location">
    <subcellularLocation>
        <location evidence="1">Membrane</location>
    </subcellularLocation>
</comment>
<dbReference type="SUPFAM" id="SSF56601">
    <property type="entry name" value="beta-lactamase/transpeptidase-like"/>
    <property type="match status" value="1"/>
</dbReference>
<dbReference type="PANTHER" id="PTHR46825:SF11">
    <property type="entry name" value="PENICILLIN-BINDING PROTEIN 4"/>
    <property type="match status" value="1"/>
</dbReference>
<organism evidence="6">
    <name type="scientific">Knufia peltigerae</name>
    <dbReference type="NCBI Taxonomy" id="1002370"/>
    <lineage>
        <taxon>Eukaryota</taxon>
        <taxon>Fungi</taxon>
        <taxon>Dikarya</taxon>
        <taxon>Ascomycota</taxon>
        <taxon>Pezizomycotina</taxon>
        <taxon>Eurotiomycetes</taxon>
        <taxon>Chaetothyriomycetidae</taxon>
        <taxon>Chaetothyriales</taxon>
        <taxon>Trichomeriaceae</taxon>
        <taxon>Knufia</taxon>
    </lineage>
</organism>
<keyword evidence="2" id="KW-0472">Membrane</keyword>
<evidence type="ECO:0000259" key="5">
    <source>
        <dbReference type="Pfam" id="PF00144"/>
    </source>
</evidence>